<dbReference type="AlphaFoldDB" id="A0A1I0CDE7"/>
<sequence>MIELQYFTRSDFNQLIHWVNSPDLLLQWAGSSFTWPLDINQLEKYIKDANAKNTKSLVYKVVLKETGDAIGHISMTGIDLKNCSARIGRVLIGDKNIRGNGIGQLMMKEILEIAFAELGLHRVSLGVFEFNRSAISCYEKVGFKKEGVLRDYLKVDDDEYWDLREMSILEREWLDTFRLN</sequence>
<dbReference type="STRING" id="930131.SAMN05216389_106175"/>
<organism evidence="2 3">
    <name type="scientific">Oceanobacillus limi</name>
    <dbReference type="NCBI Taxonomy" id="930131"/>
    <lineage>
        <taxon>Bacteria</taxon>
        <taxon>Bacillati</taxon>
        <taxon>Bacillota</taxon>
        <taxon>Bacilli</taxon>
        <taxon>Bacillales</taxon>
        <taxon>Bacillaceae</taxon>
        <taxon>Oceanobacillus</taxon>
    </lineage>
</organism>
<dbReference type="InterPro" id="IPR000182">
    <property type="entry name" value="GNAT_dom"/>
</dbReference>
<dbReference type="OrthoDB" id="9795206at2"/>
<reference evidence="2 3" key="1">
    <citation type="submission" date="2016-10" db="EMBL/GenBank/DDBJ databases">
        <authorList>
            <person name="de Groot N.N."/>
        </authorList>
    </citation>
    <scope>NUCLEOTIDE SEQUENCE [LARGE SCALE GENOMIC DNA]</scope>
    <source>
        <strain evidence="2 3">IBRC-M 10780</strain>
    </source>
</reference>
<evidence type="ECO:0000313" key="2">
    <source>
        <dbReference type="EMBL" id="SET17587.1"/>
    </source>
</evidence>
<dbReference type="EMBL" id="FOHE01000006">
    <property type="protein sequence ID" value="SET17587.1"/>
    <property type="molecule type" value="Genomic_DNA"/>
</dbReference>
<dbReference type="CDD" id="cd04301">
    <property type="entry name" value="NAT_SF"/>
    <property type="match status" value="1"/>
</dbReference>
<keyword evidence="3" id="KW-1185">Reference proteome</keyword>
<proteinExistence type="predicted"/>
<protein>
    <submittedName>
        <fullName evidence="2">Protein N-acetyltransferase, RimJ/RimL family</fullName>
    </submittedName>
</protein>
<dbReference type="Pfam" id="PF13302">
    <property type="entry name" value="Acetyltransf_3"/>
    <property type="match status" value="1"/>
</dbReference>
<dbReference type="GO" id="GO:0016747">
    <property type="term" value="F:acyltransferase activity, transferring groups other than amino-acyl groups"/>
    <property type="evidence" value="ECO:0007669"/>
    <property type="project" value="InterPro"/>
</dbReference>
<dbReference type="RefSeq" id="WP_090868874.1">
    <property type="nucleotide sequence ID" value="NZ_FOHE01000006.1"/>
</dbReference>
<dbReference type="PANTHER" id="PTHR43415:SF5">
    <property type="entry name" value="ACETYLTRANSFERASE"/>
    <property type="match status" value="1"/>
</dbReference>
<evidence type="ECO:0000313" key="3">
    <source>
        <dbReference type="Proteomes" id="UP000198618"/>
    </source>
</evidence>
<dbReference type="Gene3D" id="3.40.630.30">
    <property type="match status" value="1"/>
</dbReference>
<name>A0A1I0CDE7_9BACI</name>
<dbReference type="PROSITE" id="PS51186">
    <property type="entry name" value="GNAT"/>
    <property type="match status" value="1"/>
</dbReference>
<dbReference type="InterPro" id="IPR016181">
    <property type="entry name" value="Acyl_CoA_acyltransferase"/>
</dbReference>
<accession>A0A1I0CDE7</accession>
<dbReference type="Proteomes" id="UP000198618">
    <property type="component" value="Unassembled WGS sequence"/>
</dbReference>
<evidence type="ECO:0000259" key="1">
    <source>
        <dbReference type="PROSITE" id="PS51186"/>
    </source>
</evidence>
<gene>
    <name evidence="2" type="ORF">SAMN05216389_106175</name>
</gene>
<dbReference type="PANTHER" id="PTHR43415">
    <property type="entry name" value="SPERMIDINE N(1)-ACETYLTRANSFERASE"/>
    <property type="match status" value="1"/>
</dbReference>
<dbReference type="SUPFAM" id="SSF55729">
    <property type="entry name" value="Acyl-CoA N-acyltransferases (Nat)"/>
    <property type="match status" value="1"/>
</dbReference>
<keyword evidence="2" id="KW-0808">Transferase</keyword>
<feature type="domain" description="N-acetyltransferase" evidence="1">
    <location>
        <begin position="2"/>
        <end position="167"/>
    </location>
</feature>